<evidence type="ECO:0008006" key="5">
    <source>
        <dbReference type="Google" id="ProtNLM"/>
    </source>
</evidence>
<organism evidence="3 4">
    <name type="scientific">Colletotrichum phormii</name>
    <dbReference type="NCBI Taxonomy" id="359342"/>
    <lineage>
        <taxon>Eukaryota</taxon>
        <taxon>Fungi</taxon>
        <taxon>Dikarya</taxon>
        <taxon>Ascomycota</taxon>
        <taxon>Pezizomycotina</taxon>
        <taxon>Sordariomycetes</taxon>
        <taxon>Hypocreomycetidae</taxon>
        <taxon>Glomerellales</taxon>
        <taxon>Glomerellaceae</taxon>
        <taxon>Colletotrichum</taxon>
        <taxon>Colletotrichum acutatum species complex</taxon>
    </lineage>
</organism>
<dbReference type="GeneID" id="85466418"/>
<feature type="compositionally biased region" description="Low complexity" evidence="1">
    <location>
        <begin position="60"/>
        <end position="77"/>
    </location>
</feature>
<feature type="region of interest" description="Disordered" evidence="1">
    <location>
        <begin position="56"/>
        <end position="77"/>
    </location>
</feature>
<feature type="signal peptide" evidence="2">
    <location>
        <begin position="1"/>
        <end position="29"/>
    </location>
</feature>
<keyword evidence="2" id="KW-0732">Signal</keyword>
<keyword evidence="4" id="KW-1185">Reference proteome</keyword>
<accession>A0AAJ0EAC6</accession>
<feature type="chain" id="PRO_5042598371" description="Secreted protein" evidence="2">
    <location>
        <begin position="30"/>
        <end position="77"/>
    </location>
</feature>
<proteinExistence type="predicted"/>
<evidence type="ECO:0000313" key="4">
    <source>
        <dbReference type="Proteomes" id="UP001243989"/>
    </source>
</evidence>
<sequence>MRRHLQPPWATSSPSALLLHMQMSLLVQATLDGGKIISASPICQPCRISHLIRQITPANSPSSRSPRPAYPRTQGHQ</sequence>
<reference evidence="3" key="1">
    <citation type="submission" date="2021-06" db="EMBL/GenBank/DDBJ databases">
        <title>Comparative genomics, transcriptomics and evolutionary studies reveal genomic signatures of adaptation to plant cell wall in hemibiotrophic fungi.</title>
        <authorList>
            <consortium name="DOE Joint Genome Institute"/>
            <person name="Baroncelli R."/>
            <person name="Diaz J.F."/>
            <person name="Benocci T."/>
            <person name="Peng M."/>
            <person name="Battaglia E."/>
            <person name="Haridas S."/>
            <person name="Andreopoulos W."/>
            <person name="Labutti K."/>
            <person name="Pangilinan J."/>
            <person name="Floch G.L."/>
            <person name="Makela M.R."/>
            <person name="Henrissat B."/>
            <person name="Grigoriev I.V."/>
            <person name="Crouch J.A."/>
            <person name="De Vries R.P."/>
            <person name="Sukno S.A."/>
            <person name="Thon M.R."/>
        </authorList>
    </citation>
    <scope>NUCLEOTIDE SEQUENCE</scope>
    <source>
        <strain evidence="3">CBS 102054</strain>
    </source>
</reference>
<evidence type="ECO:0000256" key="2">
    <source>
        <dbReference type="SAM" id="SignalP"/>
    </source>
</evidence>
<evidence type="ECO:0000256" key="1">
    <source>
        <dbReference type="SAM" id="MobiDB-lite"/>
    </source>
</evidence>
<dbReference type="Proteomes" id="UP001243989">
    <property type="component" value="Unassembled WGS sequence"/>
</dbReference>
<dbReference type="EMBL" id="JAHMHQ010000027">
    <property type="protein sequence ID" value="KAK1623775.1"/>
    <property type="molecule type" value="Genomic_DNA"/>
</dbReference>
<name>A0AAJ0EAC6_9PEZI</name>
<comment type="caution">
    <text evidence="3">The sequence shown here is derived from an EMBL/GenBank/DDBJ whole genome shotgun (WGS) entry which is preliminary data.</text>
</comment>
<protein>
    <recommendedName>
        <fullName evidence="5">Secreted protein</fullName>
    </recommendedName>
</protein>
<dbReference type="RefSeq" id="XP_060439770.1">
    <property type="nucleotide sequence ID" value="XM_060581556.1"/>
</dbReference>
<evidence type="ECO:0000313" key="3">
    <source>
        <dbReference type="EMBL" id="KAK1623775.1"/>
    </source>
</evidence>
<gene>
    <name evidence="3" type="ORF">BDP81DRAFT_117351</name>
</gene>
<dbReference type="AlphaFoldDB" id="A0AAJ0EAC6"/>